<evidence type="ECO:0000256" key="4">
    <source>
        <dbReference type="SAM" id="SignalP"/>
    </source>
</evidence>
<gene>
    <name evidence="5" type="ORF">GCM10022381_17430</name>
</gene>
<dbReference type="PANTHER" id="PTHR45661">
    <property type="entry name" value="SURFACE ANTIGEN"/>
    <property type="match status" value="1"/>
</dbReference>
<feature type="transmembrane region" description="Helical" evidence="3">
    <location>
        <begin position="516"/>
        <end position="535"/>
    </location>
</feature>
<evidence type="ECO:0008006" key="7">
    <source>
        <dbReference type="Google" id="ProtNLM"/>
    </source>
</evidence>
<dbReference type="InterPro" id="IPR013378">
    <property type="entry name" value="InlB-like_B-rpt"/>
</dbReference>
<dbReference type="Gene3D" id="3.80.10.10">
    <property type="entry name" value="Ribonuclease Inhibitor"/>
    <property type="match status" value="1"/>
</dbReference>
<dbReference type="InterPro" id="IPR032675">
    <property type="entry name" value="LRR_dom_sf"/>
</dbReference>
<dbReference type="PANTHER" id="PTHR45661:SF3">
    <property type="entry name" value="IG-LIKE DOMAIN-CONTAINING PROTEIN"/>
    <property type="match status" value="1"/>
</dbReference>
<sequence length="542" mass="54967">MPQPLTISTRPVGRIRHGLVRLASVLTASLLIGVGSLAFAAPAHAAPDVDDLLGGLAIGADQGATAFAAPALLAATSPVSGVIDDMTFEADADNVAAGATLTSYTPGTLDVTIPSTVTLNTIIYTVTAIGDYAFSGTGLTAVSIPNTVTSIGQFAFAVNALTTLTLPDSVTTIGSAAFALNQIAELHLGSGVTEIGPVAFILNVLTDLTIPNSVTIINQGAFAYNHLQTITAGSSVTTIGGAAFSSNYLYDPLHLESALFTAENATLKNVTFTGAAPTTIIDITGDGDPVWASFGPFGVLVSYPWAFSTSAALPGGFTSPTWKGYASQAVATVDFELNGHGTAIDGQAIAVDQTATEPTAPSASGFTFGGWFTDAALANEFSFSTAITADTTLYAGWAEIVVPPADTAVVSFEMNGHGTSIADQTVTVGELATKPAAPSASSFTFTGWFTDVALTTEFDFSTAISDDTALYAGWTENAVVPPTPEPTTEPTAAPTAPAPTKPAPAAVLASTGPADFTAALLAAFAALALGGLLIARRRIRSV</sequence>
<feature type="signal peptide" evidence="4">
    <location>
        <begin position="1"/>
        <end position="45"/>
    </location>
</feature>
<dbReference type="NCBIfam" id="TIGR01167">
    <property type="entry name" value="LPXTG_anchor"/>
    <property type="match status" value="1"/>
</dbReference>
<feature type="region of interest" description="Disordered" evidence="2">
    <location>
        <begin position="480"/>
        <end position="501"/>
    </location>
</feature>
<organism evidence="5 6">
    <name type="scientific">Leifsonia kafniensis</name>
    <dbReference type="NCBI Taxonomy" id="475957"/>
    <lineage>
        <taxon>Bacteria</taxon>
        <taxon>Bacillati</taxon>
        <taxon>Actinomycetota</taxon>
        <taxon>Actinomycetes</taxon>
        <taxon>Micrococcales</taxon>
        <taxon>Microbacteriaceae</taxon>
        <taxon>Leifsonia</taxon>
    </lineage>
</organism>
<dbReference type="Proteomes" id="UP001501803">
    <property type="component" value="Unassembled WGS sequence"/>
</dbReference>
<keyword evidence="3" id="KW-0812">Transmembrane</keyword>
<evidence type="ECO:0000256" key="2">
    <source>
        <dbReference type="SAM" id="MobiDB-lite"/>
    </source>
</evidence>
<dbReference type="EMBL" id="BAABCN010000003">
    <property type="protein sequence ID" value="GAA3875257.1"/>
    <property type="molecule type" value="Genomic_DNA"/>
</dbReference>
<name>A0ABP7KEY3_9MICO</name>
<keyword evidence="4" id="KW-0732">Signal</keyword>
<dbReference type="RefSeq" id="WP_345064973.1">
    <property type="nucleotide sequence ID" value="NZ_BAABCN010000003.1"/>
</dbReference>
<dbReference type="InterPro" id="IPR053139">
    <property type="entry name" value="Surface_bspA-like"/>
</dbReference>
<dbReference type="InterPro" id="IPR026906">
    <property type="entry name" value="LRR_5"/>
</dbReference>
<keyword evidence="3" id="KW-0472">Membrane</keyword>
<evidence type="ECO:0000256" key="3">
    <source>
        <dbReference type="SAM" id="Phobius"/>
    </source>
</evidence>
<dbReference type="Pfam" id="PF09479">
    <property type="entry name" value="Flg_new"/>
    <property type="match status" value="2"/>
</dbReference>
<dbReference type="Pfam" id="PF13306">
    <property type="entry name" value="LRR_5"/>
    <property type="match status" value="1"/>
</dbReference>
<evidence type="ECO:0000313" key="6">
    <source>
        <dbReference type="Proteomes" id="UP001501803"/>
    </source>
</evidence>
<keyword evidence="6" id="KW-1185">Reference proteome</keyword>
<protein>
    <recommendedName>
        <fullName evidence="7">LPXTG cell wall anchor domain-containing protein</fullName>
    </recommendedName>
</protein>
<dbReference type="NCBIfam" id="TIGR02543">
    <property type="entry name" value="List_Bact_rpt"/>
    <property type="match status" value="1"/>
</dbReference>
<comment type="subcellular location">
    <subcellularLocation>
        <location evidence="1">Cell envelope</location>
    </subcellularLocation>
</comment>
<evidence type="ECO:0000313" key="5">
    <source>
        <dbReference type="EMBL" id="GAA3875257.1"/>
    </source>
</evidence>
<comment type="caution">
    <text evidence="5">The sequence shown here is derived from an EMBL/GenBank/DDBJ whole genome shotgun (WGS) entry which is preliminary data.</text>
</comment>
<dbReference type="Gene3D" id="2.60.40.4270">
    <property type="entry name" value="Listeria-Bacteroides repeat domain"/>
    <property type="match status" value="2"/>
</dbReference>
<proteinExistence type="predicted"/>
<evidence type="ECO:0000256" key="1">
    <source>
        <dbReference type="ARBA" id="ARBA00004196"/>
    </source>
</evidence>
<accession>A0ABP7KEY3</accession>
<keyword evidence="3" id="KW-1133">Transmembrane helix</keyword>
<feature type="chain" id="PRO_5046375733" description="LPXTG cell wall anchor domain-containing protein" evidence="4">
    <location>
        <begin position="46"/>
        <end position="542"/>
    </location>
</feature>
<reference evidence="6" key="1">
    <citation type="journal article" date="2019" name="Int. J. Syst. Evol. Microbiol.">
        <title>The Global Catalogue of Microorganisms (GCM) 10K type strain sequencing project: providing services to taxonomists for standard genome sequencing and annotation.</title>
        <authorList>
            <consortium name="The Broad Institute Genomics Platform"/>
            <consortium name="The Broad Institute Genome Sequencing Center for Infectious Disease"/>
            <person name="Wu L."/>
            <person name="Ma J."/>
        </authorList>
    </citation>
    <scope>NUCLEOTIDE SEQUENCE [LARGE SCALE GENOMIC DNA]</scope>
    <source>
        <strain evidence="6">JCM 17021</strain>
    </source>
</reference>
<dbReference type="InterPro" id="IPR042229">
    <property type="entry name" value="Listeria/Bacterioides_rpt_sf"/>
</dbReference>